<dbReference type="GO" id="GO:0016987">
    <property type="term" value="F:sigma factor activity"/>
    <property type="evidence" value="ECO:0007669"/>
    <property type="project" value="UniProtKB-KW"/>
</dbReference>
<comment type="similarity">
    <text evidence="1">Belongs to the sigma-70 factor family. ECF subfamily.</text>
</comment>
<dbReference type="InterPro" id="IPR013249">
    <property type="entry name" value="RNA_pol_sigma70_r4_t2"/>
</dbReference>
<evidence type="ECO:0000256" key="3">
    <source>
        <dbReference type="ARBA" id="ARBA00023082"/>
    </source>
</evidence>
<evidence type="ECO:0000256" key="1">
    <source>
        <dbReference type="ARBA" id="ARBA00010641"/>
    </source>
</evidence>
<organism evidence="7 8">
    <name type="scientific">Clostridium chauvoei</name>
    <dbReference type="NCBI Taxonomy" id="46867"/>
    <lineage>
        <taxon>Bacteria</taxon>
        <taxon>Bacillati</taxon>
        <taxon>Bacillota</taxon>
        <taxon>Clostridia</taxon>
        <taxon>Eubacteriales</taxon>
        <taxon>Clostridiaceae</taxon>
        <taxon>Clostridium</taxon>
    </lineage>
</organism>
<keyword evidence="2" id="KW-0805">Transcription regulation</keyword>
<dbReference type="SUPFAM" id="SSF88659">
    <property type="entry name" value="Sigma3 and sigma4 domains of RNA polymerase sigma factors"/>
    <property type="match status" value="1"/>
</dbReference>
<proteinExistence type="inferred from homology"/>
<dbReference type="RefSeq" id="WP_021876384.1">
    <property type="nucleotide sequence ID" value="NZ_CP018624.1"/>
</dbReference>
<dbReference type="NCBIfam" id="TIGR02937">
    <property type="entry name" value="sigma70-ECF"/>
    <property type="match status" value="1"/>
</dbReference>
<dbReference type="InterPro" id="IPR036388">
    <property type="entry name" value="WH-like_DNA-bd_sf"/>
</dbReference>
<name>A0ABD4RGQ6_9CLOT</name>
<protein>
    <submittedName>
        <fullName evidence="7">Sigma-70 family RNA polymerase sigma factor</fullName>
    </submittedName>
</protein>
<dbReference type="Gene3D" id="1.10.10.10">
    <property type="entry name" value="Winged helix-like DNA-binding domain superfamily/Winged helix DNA-binding domain"/>
    <property type="match status" value="1"/>
</dbReference>
<reference evidence="7 8" key="1">
    <citation type="submission" date="2021-08" db="EMBL/GenBank/DDBJ databases">
        <title>Genome sequence analysis of Clostridium chauvoei strains of European origin and evaluation of typing options for outbreak investigations.</title>
        <authorList>
            <person name="Abdel-Glil M."/>
            <person name="Thomas P."/>
            <person name="Seyboldt C."/>
        </authorList>
    </citation>
    <scope>NUCLEOTIDE SEQUENCE [LARGE SCALE GENOMIC DNA]</scope>
    <source>
        <strain evidence="7 8">S0260-09</strain>
    </source>
</reference>
<dbReference type="Pfam" id="PF04542">
    <property type="entry name" value="Sigma70_r2"/>
    <property type="match status" value="1"/>
</dbReference>
<evidence type="ECO:0000313" key="8">
    <source>
        <dbReference type="Proteomes" id="UP000775179"/>
    </source>
</evidence>
<dbReference type="SUPFAM" id="SSF88946">
    <property type="entry name" value="Sigma2 domain of RNA polymerase sigma factors"/>
    <property type="match status" value="1"/>
</dbReference>
<evidence type="ECO:0000259" key="5">
    <source>
        <dbReference type="Pfam" id="PF04542"/>
    </source>
</evidence>
<keyword evidence="4" id="KW-0804">Transcription</keyword>
<keyword evidence="3" id="KW-0731">Sigma factor</keyword>
<dbReference type="EMBL" id="JAIFTX010000008">
    <property type="protein sequence ID" value="MBX7290415.1"/>
    <property type="molecule type" value="Genomic_DNA"/>
</dbReference>
<dbReference type="InterPro" id="IPR013324">
    <property type="entry name" value="RNA_pol_sigma_r3/r4-like"/>
</dbReference>
<sequence>MQFEYLIKLYQKDIYRLCLKLTKNEGEADDLFQEVWLKAFKNRESIITESHKVKSWLITICINTYRDIYSKRKRWLNIIQDFFDSEEKDFKINSATRKEEEIENIFFKKEDAYIIESLLKEIDDKYRIPIILHFYHDLKYENISQILSIPIGTVKYRVHIGKKKLREKLILKGRN</sequence>
<dbReference type="PANTHER" id="PTHR43133:SF60">
    <property type="entry name" value="RNA POLYMERASE SIGMA FACTOR SIGV"/>
    <property type="match status" value="1"/>
</dbReference>
<feature type="domain" description="RNA polymerase sigma factor 70 region 4 type 2" evidence="6">
    <location>
        <begin position="115"/>
        <end position="165"/>
    </location>
</feature>
<dbReference type="InterPro" id="IPR013325">
    <property type="entry name" value="RNA_pol_sigma_r2"/>
</dbReference>
<dbReference type="Pfam" id="PF08281">
    <property type="entry name" value="Sigma70_r4_2"/>
    <property type="match status" value="1"/>
</dbReference>
<dbReference type="Proteomes" id="UP000775179">
    <property type="component" value="Unassembled WGS sequence"/>
</dbReference>
<dbReference type="Gene3D" id="1.10.1740.10">
    <property type="match status" value="1"/>
</dbReference>
<evidence type="ECO:0000256" key="2">
    <source>
        <dbReference type="ARBA" id="ARBA00023015"/>
    </source>
</evidence>
<comment type="caution">
    <text evidence="7">The sequence shown here is derived from an EMBL/GenBank/DDBJ whole genome shotgun (WGS) entry which is preliminary data.</text>
</comment>
<dbReference type="AlphaFoldDB" id="A0ABD4RGQ6"/>
<dbReference type="InterPro" id="IPR039425">
    <property type="entry name" value="RNA_pol_sigma-70-like"/>
</dbReference>
<evidence type="ECO:0000259" key="6">
    <source>
        <dbReference type="Pfam" id="PF08281"/>
    </source>
</evidence>
<evidence type="ECO:0000256" key="4">
    <source>
        <dbReference type="ARBA" id="ARBA00023163"/>
    </source>
</evidence>
<dbReference type="InterPro" id="IPR007627">
    <property type="entry name" value="RNA_pol_sigma70_r2"/>
</dbReference>
<dbReference type="KEGG" id="cchv:BTM20_10960"/>
<feature type="domain" description="RNA polymerase sigma-70 region 2" evidence="5">
    <location>
        <begin position="6"/>
        <end position="74"/>
    </location>
</feature>
<dbReference type="PANTHER" id="PTHR43133">
    <property type="entry name" value="RNA POLYMERASE ECF-TYPE SIGMA FACTO"/>
    <property type="match status" value="1"/>
</dbReference>
<evidence type="ECO:0000313" key="7">
    <source>
        <dbReference type="EMBL" id="MBX7290415.1"/>
    </source>
</evidence>
<accession>A0ABD4RGQ6</accession>
<dbReference type="InterPro" id="IPR014284">
    <property type="entry name" value="RNA_pol_sigma-70_dom"/>
</dbReference>
<dbReference type="GeneID" id="66302393"/>
<gene>
    <name evidence="7" type="ORF">K4H94_05050</name>
</gene>
<dbReference type="CDD" id="cd06171">
    <property type="entry name" value="Sigma70_r4"/>
    <property type="match status" value="1"/>
</dbReference>